<proteinExistence type="predicted"/>
<evidence type="ECO:0000256" key="1">
    <source>
        <dbReference type="SAM" id="MobiDB-lite"/>
    </source>
</evidence>
<dbReference type="AlphaFoldDB" id="A0A2J8Q9H1"/>
<feature type="region of interest" description="Disordered" evidence="1">
    <location>
        <begin position="43"/>
        <end position="93"/>
    </location>
</feature>
<accession>A0A2J8Q9H1</accession>
<sequence>MRTEMKRLLRTSIPRRQPFSGWRKQNLKTPVSLNCSCSCRQKTRNRASSTRRANKMVISEEMKLPSTKKMAHVESQGEEEKEKETEIRDRHRK</sequence>
<evidence type="ECO:0000313" key="2">
    <source>
        <dbReference type="EMBL" id="PNI92920.1"/>
    </source>
</evidence>
<dbReference type="EMBL" id="NBAG03000062">
    <property type="protein sequence ID" value="PNI92920.1"/>
    <property type="molecule type" value="Genomic_DNA"/>
</dbReference>
<protein>
    <submittedName>
        <fullName evidence="2">FAM85B isoform 2</fullName>
    </submittedName>
</protein>
<organism evidence="2 3">
    <name type="scientific">Pan troglodytes</name>
    <name type="common">Chimpanzee</name>
    <dbReference type="NCBI Taxonomy" id="9598"/>
    <lineage>
        <taxon>Eukaryota</taxon>
        <taxon>Metazoa</taxon>
        <taxon>Chordata</taxon>
        <taxon>Craniata</taxon>
        <taxon>Vertebrata</taxon>
        <taxon>Euteleostomi</taxon>
        <taxon>Mammalia</taxon>
        <taxon>Eutheria</taxon>
        <taxon>Euarchontoglires</taxon>
        <taxon>Primates</taxon>
        <taxon>Haplorrhini</taxon>
        <taxon>Catarrhini</taxon>
        <taxon>Hominidae</taxon>
        <taxon>Pan</taxon>
    </lineage>
</organism>
<evidence type="ECO:0000313" key="3">
    <source>
        <dbReference type="Proteomes" id="UP000236370"/>
    </source>
</evidence>
<feature type="compositionally biased region" description="Basic and acidic residues" evidence="1">
    <location>
        <begin position="78"/>
        <end position="93"/>
    </location>
</feature>
<comment type="caution">
    <text evidence="2">The sequence shown here is derived from an EMBL/GenBank/DDBJ whole genome shotgun (WGS) entry which is preliminary data.</text>
</comment>
<reference evidence="2 3" key="1">
    <citation type="submission" date="2017-12" db="EMBL/GenBank/DDBJ databases">
        <title>High-resolution comparative analysis of great ape genomes.</title>
        <authorList>
            <person name="Pollen A."/>
            <person name="Hastie A."/>
            <person name="Hormozdiari F."/>
            <person name="Dougherty M."/>
            <person name="Liu R."/>
            <person name="Chaisson M."/>
            <person name="Hoppe E."/>
            <person name="Hill C."/>
            <person name="Pang A."/>
            <person name="Hillier L."/>
            <person name="Baker C."/>
            <person name="Armstrong J."/>
            <person name="Shendure J."/>
            <person name="Paten B."/>
            <person name="Wilson R."/>
            <person name="Chao H."/>
            <person name="Schneider V."/>
            <person name="Ventura M."/>
            <person name="Kronenberg Z."/>
            <person name="Murali S."/>
            <person name="Gordon D."/>
            <person name="Cantsilieris S."/>
            <person name="Munson K."/>
            <person name="Nelson B."/>
            <person name="Raja A."/>
            <person name="Underwood J."/>
            <person name="Diekhans M."/>
            <person name="Fiddes I."/>
            <person name="Haussler D."/>
            <person name="Eichler E."/>
        </authorList>
    </citation>
    <scope>NUCLEOTIDE SEQUENCE [LARGE SCALE GENOMIC DNA]</scope>
    <source>
        <strain evidence="2">Yerkes chimp pedigree #C0471</strain>
    </source>
</reference>
<name>A0A2J8Q9H1_PANTR</name>
<gene>
    <name evidence="2" type="ORF">CK820_G0040249</name>
</gene>
<dbReference type="Proteomes" id="UP000236370">
    <property type="component" value="Unassembled WGS sequence"/>
</dbReference>